<dbReference type="EMBL" id="JBHUHP010000014">
    <property type="protein sequence ID" value="MFD2092765.1"/>
    <property type="molecule type" value="Genomic_DNA"/>
</dbReference>
<keyword evidence="6" id="KW-1185">Reference proteome</keyword>
<dbReference type="SUPFAM" id="SSF51735">
    <property type="entry name" value="NAD(P)-binding Rossmann-fold domains"/>
    <property type="match status" value="2"/>
</dbReference>
<dbReference type="InterPro" id="IPR036291">
    <property type="entry name" value="NAD(P)-bd_dom_sf"/>
</dbReference>
<evidence type="ECO:0000259" key="4">
    <source>
        <dbReference type="Pfam" id="PF02719"/>
    </source>
</evidence>
<dbReference type="Proteomes" id="UP001597402">
    <property type="component" value="Unassembled WGS sequence"/>
</dbReference>
<evidence type="ECO:0000256" key="1">
    <source>
        <dbReference type="ARBA" id="ARBA00007430"/>
    </source>
</evidence>
<evidence type="ECO:0000313" key="6">
    <source>
        <dbReference type="Proteomes" id="UP001597402"/>
    </source>
</evidence>
<comment type="similarity">
    <text evidence="1">Belongs to the polysaccharide synthase family.</text>
</comment>
<keyword evidence="3" id="KW-0472">Membrane</keyword>
<dbReference type="PANTHER" id="PTHR43318">
    <property type="entry name" value="UDP-N-ACETYLGLUCOSAMINE 4,6-DEHYDRATASE"/>
    <property type="match status" value="1"/>
</dbReference>
<evidence type="ECO:0000256" key="3">
    <source>
        <dbReference type="SAM" id="Phobius"/>
    </source>
</evidence>
<dbReference type="Gene3D" id="3.40.50.720">
    <property type="entry name" value="NAD(P)-binding Rossmann-like Domain"/>
    <property type="match status" value="2"/>
</dbReference>
<proteinExistence type="inferred from homology"/>
<keyword evidence="3" id="KW-1133">Transmembrane helix</keyword>
<dbReference type="InterPro" id="IPR003869">
    <property type="entry name" value="Polysac_CapD-like"/>
</dbReference>
<gene>
    <name evidence="5" type="ORF">ACFSHS_14410</name>
</gene>
<feature type="transmembrane region" description="Helical" evidence="3">
    <location>
        <begin position="26"/>
        <end position="48"/>
    </location>
</feature>
<comment type="caution">
    <text evidence="5">The sequence shown here is derived from an EMBL/GenBank/DDBJ whole genome shotgun (WGS) entry which is preliminary data.</text>
</comment>
<dbReference type="RefSeq" id="WP_376877303.1">
    <property type="nucleotide sequence ID" value="NZ_JBHUHP010000014.1"/>
</dbReference>
<dbReference type="Pfam" id="PF02719">
    <property type="entry name" value="Polysacc_synt_2"/>
    <property type="match status" value="1"/>
</dbReference>
<name>A0ABW4XBT2_9ACTN</name>
<feature type="transmembrane region" description="Helical" evidence="3">
    <location>
        <begin position="60"/>
        <end position="78"/>
    </location>
</feature>
<feature type="transmembrane region" description="Helical" evidence="3">
    <location>
        <begin position="122"/>
        <end position="143"/>
    </location>
</feature>
<evidence type="ECO:0000256" key="2">
    <source>
        <dbReference type="SAM" id="MobiDB-lite"/>
    </source>
</evidence>
<reference evidence="6" key="1">
    <citation type="journal article" date="2019" name="Int. J. Syst. Evol. Microbiol.">
        <title>The Global Catalogue of Microorganisms (GCM) 10K type strain sequencing project: providing services to taxonomists for standard genome sequencing and annotation.</title>
        <authorList>
            <consortium name="The Broad Institute Genomics Platform"/>
            <consortium name="The Broad Institute Genome Sequencing Center for Infectious Disease"/>
            <person name="Wu L."/>
            <person name="Ma J."/>
        </authorList>
    </citation>
    <scope>NUCLEOTIDE SEQUENCE [LARGE SCALE GENOMIC DNA]</scope>
    <source>
        <strain evidence="6">JCM 3338</strain>
    </source>
</reference>
<keyword evidence="3" id="KW-0812">Transmembrane</keyword>
<feature type="transmembrane region" description="Helical" evidence="3">
    <location>
        <begin position="90"/>
        <end position="110"/>
    </location>
</feature>
<feature type="domain" description="Polysaccharide biosynthesis protein CapD-like" evidence="4">
    <location>
        <begin position="299"/>
        <end position="576"/>
    </location>
</feature>
<protein>
    <submittedName>
        <fullName evidence="5">Polysaccharide biosynthesis protein</fullName>
    </submittedName>
</protein>
<evidence type="ECO:0000313" key="5">
    <source>
        <dbReference type="EMBL" id="MFD2092765.1"/>
    </source>
</evidence>
<sequence>MSNQGRRTMQRQVAAPVSWRWRMRRWGLPVIDAALLAVALPAVTVARYEGEVELIDLSGMASAAGIAVLTYLTVSTALRVHQGRHPVGSAGEVTAMALAVAASASVLLAANTVGELRRFLPLSIPVTGLTVGFVWMLAVRLAVRSLRERAARPQTGRRTLVFGAGNAGHQLVRSMLGDPDGRYLPVGLLDDDPTKRHVRIGGVRMLGGRGDIAAAAASSRAEELVIALPLAEAALVRELSGLAVDAGLTVKILPRLGELLGCNVGIRDVRDIDVSDLLGRRQIDTNIDAIAGYLAGRKVLVTGAGGSIGSELCRQISRYAPAELIMLDRDESALHGLQLSLHGEARLDSPEVVLADIRDSETLMRVFAERAPEVVFHAAALKHLSMLEQYPEEAWKTNVLGTRNVLTAATAAQVTHFINVSTDKAADPVSVLGRTKRTAERLTATYAALNEGRFLSVRFGNVLASRGSVLTTFAAQIARGGPVTVTHPDVTRYFMTIPEAVQLVIQAGAIGSGGEALVLDMGEPVRIADVARHLVALCDRPVEIEYTGLRPGEKLHEDLTGAQETGRRAVHPLITHVAVPALDEWTLAALGRRADDKPWATPVGAEALEESPSSGMLPAASG</sequence>
<dbReference type="InterPro" id="IPR051203">
    <property type="entry name" value="Polysaccharide_Synthase-Rel"/>
</dbReference>
<dbReference type="PANTHER" id="PTHR43318:SF1">
    <property type="entry name" value="POLYSACCHARIDE BIOSYNTHESIS PROTEIN EPSC-RELATED"/>
    <property type="match status" value="1"/>
</dbReference>
<dbReference type="Pfam" id="PF13727">
    <property type="entry name" value="CoA_binding_3"/>
    <property type="match status" value="1"/>
</dbReference>
<organism evidence="5 6">
    <name type="scientific">Blastococcus deserti</name>
    <dbReference type="NCBI Taxonomy" id="2259033"/>
    <lineage>
        <taxon>Bacteria</taxon>
        <taxon>Bacillati</taxon>
        <taxon>Actinomycetota</taxon>
        <taxon>Actinomycetes</taxon>
        <taxon>Geodermatophilales</taxon>
        <taxon>Geodermatophilaceae</taxon>
        <taxon>Blastococcus</taxon>
    </lineage>
</organism>
<accession>A0ABW4XBT2</accession>
<dbReference type="CDD" id="cd05237">
    <property type="entry name" value="UDP_invert_4-6DH_SDR_e"/>
    <property type="match status" value="1"/>
</dbReference>
<feature type="region of interest" description="Disordered" evidence="2">
    <location>
        <begin position="601"/>
        <end position="622"/>
    </location>
</feature>